<feature type="region of interest" description="Disordered" evidence="1">
    <location>
        <begin position="301"/>
        <end position="329"/>
    </location>
</feature>
<feature type="region of interest" description="Disordered" evidence="1">
    <location>
        <begin position="225"/>
        <end position="265"/>
    </location>
</feature>
<evidence type="ECO:0000256" key="2">
    <source>
        <dbReference type="SAM" id="Phobius"/>
    </source>
</evidence>
<evidence type="ECO:0000256" key="1">
    <source>
        <dbReference type="SAM" id="MobiDB-lite"/>
    </source>
</evidence>
<evidence type="ECO:0000313" key="3">
    <source>
        <dbReference type="EMBL" id="KAF5348981.1"/>
    </source>
</evidence>
<comment type="caution">
    <text evidence="3">The sequence shown here is derived from an EMBL/GenBank/DDBJ whole genome shotgun (WGS) entry which is preliminary data.</text>
</comment>
<proteinExistence type="predicted"/>
<reference evidence="3 4" key="1">
    <citation type="journal article" date="2020" name="ISME J.">
        <title>Uncovering the hidden diversity of litter-decomposition mechanisms in mushroom-forming fungi.</title>
        <authorList>
            <person name="Floudas D."/>
            <person name="Bentzer J."/>
            <person name="Ahren D."/>
            <person name="Johansson T."/>
            <person name="Persson P."/>
            <person name="Tunlid A."/>
        </authorList>
    </citation>
    <scope>NUCLEOTIDE SEQUENCE [LARGE SCALE GENOMIC DNA]</scope>
    <source>
        <strain evidence="3 4">CBS 406.79</strain>
    </source>
</reference>
<accession>A0A8H5CVU9</accession>
<keyword evidence="2" id="KW-0812">Transmembrane</keyword>
<dbReference type="EMBL" id="JAACJN010000313">
    <property type="protein sequence ID" value="KAF5348981.1"/>
    <property type="molecule type" value="Genomic_DNA"/>
</dbReference>
<dbReference type="Proteomes" id="UP000518752">
    <property type="component" value="Unassembled WGS sequence"/>
</dbReference>
<feature type="compositionally biased region" description="Low complexity" evidence="1">
    <location>
        <begin position="232"/>
        <end position="248"/>
    </location>
</feature>
<gene>
    <name evidence="3" type="ORF">D9757_015024</name>
</gene>
<feature type="region of interest" description="Disordered" evidence="1">
    <location>
        <begin position="61"/>
        <end position="134"/>
    </location>
</feature>
<feature type="compositionally biased region" description="Polar residues" evidence="1">
    <location>
        <begin position="61"/>
        <end position="88"/>
    </location>
</feature>
<feature type="compositionally biased region" description="Low complexity" evidence="1">
    <location>
        <begin position="89"/>
        <end position="131"/>
    </location>
</feature>
<protein>
    <submittedName>
        <fullName evidence="3">Uncharacterized protein</fullName>
    </submittedName>
</protein>
<keyword evidence="2" id="KW-1133">Transmembrane helix</keyword>
<feature type="transmembrane region" description="Helical" evidence="2">
    <location>
        <begin position="165"/>
        <end position="188"/>
    </location>
</feature>
<organism evidence="3 4">
    <name type="scientific">Collybiopsis confluens</name>
    <dbReference type="NCBI Taxonomy" id="2823264"/>
    <lineage>
        <taxon>Eukaryota</taxon>
        <taxon>Fungi</taxon>
        <taxon>Dikarya</taxon>
        <taxon>Basidiomycota</taxon>
        <taxon>Agaricomycotina</taxon>
        <taxon>Agaricomycetes</taxon>
        <taxon>Agaricomycetidae</taxon>
        <taxon>Agaricales</taxon>
        <taxon>Marasmiineae</taxon>
        <taxon>Omphalotaceae</taxon>
        <taxon>Collybiopsis</taxon>
    </lineage>
</organism>
<evidence type="ECO:0000313" key="4">
    <source>
        <dbReference type="Proteomes" id="UP000518752"/>
    </source>
</evidence>
<name>A0A8H5CVU9_9AGAR</name>
<keyword evidence="2" id="KW-0472">Membrane</keyword>
<keyword evidence="4" id="KW-1185">Reference proteome</keyword>
<dbReference type="AlphaFoldDB" id="A0A8H5CVU9"/>
<sequence>MIADTLDSDEFVSEPATGFTTVTVLSDLSFPIVSETATGFTFVTILSDLSFPTVSETATGFTAVSEPSTKSTTVSKPATESTTLSGIGNTTSSLAGASLSSASSTPTNSSISTIPSTPVPSPVNSSVNLAPTSTSDVKNKLRPMDYSFLCTFTYIPNFIRSISPVVPATGGSLVGVLVIVICGLLFYLRYRRRRRFQVTPLVNRDKENAGMSQPTRYLVQHEKQALSEALNESETTRSSSSRTPSPSTQIDHWHPNHLIPENIPTQGDDHAIRLQLQIAEMKVTVDRMMDRMMEQVQRIEARVGSSTNRERNLESISSSDGPPPTYVSS</sequence>